<organism evidence="8 9">
    <name type="scientific">Lagenidium giganteum</name>
    <dbReference type="NCBI Taxonomy" id="4803"/>
    <lineage>
        <taxon>Eukaryota</taxon>
        <taxon>Sar</taxon>
        <taxon>Stramenopiles</taxon>
        <taxon>Oomycota</taxon>
        <taxon>Peronosporomycetes</taxon>
        <taxon>Pythiales</taxon>
        <taxon>Pythiaceae</taxon>
    </lineage>
</organism>
<dbReference type="Gene3D" id="1.10.8.270">
    <property type="entry name" value="putative rabgap domain of human tbc1 domain family member 14 like domains"/>
    <property type="match status" value="1"/>
</dbReference>
<dbReference type="Pfam" id="PF01363">
    <property type="entry name" value="FYVE"/>
    <property type="match status" value="1"/>
</dbReference>
<feature type="compositionally biased region" description="Polar residues" evidence="5">
    <location>
        <begin position="342"/>
        <end position="358"/>
    </location>
</feature>
<dbReference type="InterPro" id="IPR035969">
    <property type="entry name" value="Rab-GAP_TBC_sf"/>
</dbReference>
<dbReference type="InterPro" id="IPR000195">
    <property type="entry name" value="Rab-GAP-TBC_dom"/>
</dbReference>
<dbReference type="EMBL" id="DAKRPA010000180">
    <property type="protein sequence ID" value="DAZ96049.1"/>
    <property type="molecule type" value="Genomic_DNA"/>
</dbReference>
<dbReference type="AlphaFoldDB" id="A0AAV2YS39"/>
<dbReference type="InterPro" id="IPR050302">
    <property type="entry name" value="Rab_GAP_TBC_domain"/>
</dbReference>
<dbReference type="Pfam" id="PF00566">
    <property type="entry name" value="RabGAP-TBC"/>
    <property type="match status" value="1"/>
</dbReference>
<dbReference type="PANTHER" id="PTHR47219">
    <property type="entry name" value="RAB GTPASE-ACTIVATING PROTEIN 1-LIKE"/>
    <property type="match status" value="1"/>
</dbReference>
<feature type="domain" description="Rab-GAP TBC" evidence="6">
    <location>
        <begin position="292"/>
        <end position="571"/>
    </location>
</feature>
<reference evidence="8" key="1">
    <citation type="submission" date="2022-11" db="EMBL/GenBank/DDBJ databases">
        <authorList>
            <person name="Morgan W.R."/>
            <person name="Tartar A."/>
        </authorList>
    </citation>
    <scope>NUCLEOTIDE SEQUENCE</scope>
    <source>
        <strain evidence="8">ARSEF 373</strain>
    </source>
</reference>
<keyword evidence="1" id="KW-0479">Metal-binding</keyword>
<name>A0AAV2YS39_9STRA</name>
<dbReference type="SMART" id="SM00064">
    <property type="entry name" value="FYVE"/>
    <property type="match status" value="1"/>
</dbReference>
<dbReference type="Proteomes" id="UP001146120">
    <property type="component" value="Unassembled WGS sequence"/>
</dbReference>
<sequence length="617" mass="69654">MRKWDILSEGGFEDAMTEYIGVVDKALPGWDDQPLDYPVSKQDKFWKDDAAVENCQHCGAMFGLQQRRHHCRLCFDIFCTGCCREELEVALCPGAPLRMQRVCASCFLDVERNQGLLEVRRMIRENHDMEQKIKEIQMSTEALMVAKQREEAKLREQAAACGCDLVALDNAIQKKIGSPVALVVKTPPAHKFTPRESLEAKQQLALANRQLFMALKGAQCRSKKALDKMDVTLTVLREAVCFGSSHWNVILRHARPFLTLRDIKRLGAVSLGFRTCLLRHKSDQRCIFEQGIAPSRLRMCVWQAECLSDSKTRAYVLDLAEALSATRVDSSDSDNDEDMPSRSANPTATPESSTSSQGKWRPHPVAPDSNREKRAYDVILNRCGADTQLEHDAQILSDVHRTFGASPLRKIKRKSYSARAMGMGNPTASLNGAPGATEVRQASLRNILRAFSSVNTEIGYCQGMDFVTALLLSVVDWNETKAFWLLTSLVASPRYQLEMLYCPGIPHLNLRCFQLERLTDQHLPELGAYLREIDFPVSMFATSWFMTLFTNMEMFPYDVVVRLVDGFLLAGWKHLFRVALVVLEALEHHILASAFEEIPQVFYNIQEVAVRSLWLGA</sequence>
<keyword evidence="2 4" id="KW-0863">Zinc-finger</keyword>
<dbReference type="InterPro" id="IPR000306">
    <property type="entry name" value="Znf_FYVE"/>
</dbReference>
<dbReference type="InterPro" id="IPR013083">
    <property type="entry name" value="Znf_RING/FYVE/PHD"/>
</dbReference>
<dbReference type="SUPFAM" id="SSF47923">
    <property type="entry name" value="Ypt/Rab-GAP domain of gyp1p"/>
    <property type="match status" value="2"/>
</dbReference>
<evidence type="ECO:0000256" key="5">
    <source>
        <dbReference type="SAM" id="MobiDB-lite"/>
    </source>
</evidence>
<keyword evidence="9" id="KW-1185">Reference proteome</keyword>
<dbReference type="PROSITE" id="PS50086">
    <property type="entry name" value="TBC_RABGAP"/>
    <property type="match status" value="1"/>
</dbReference>
<dbReference type="SUPFAM" id="SSF57903">
    <property type="entry name" value="FYVE/PHD zinc finger"/>
    <property type="match status" value="1"/>
</dbReference>
<accession>A0AAV2YS39</accession>
<dbReference type="SMART" id="SM00164">
    <property type="entry name" value="TBC"/>
    <property type="match status" value="1"/>
</dbReference>
<dbReference type="GO" id="GO:0031267">
    <property type="term" value="F:small GTPase binding"/>
    <property type="evidence" value="ECO:0007669"/>
    <property type="project" value="TreeGrafter"/>
</dbReference>
<dbReference type="InterPro" id="IPR011011">
    <property type="entry name" value="Znf_FYVE_PHD"/>
</dbReference>
<feature type="domain" description="FYVE-type" evidence="7">
    <location>
        <begin position="49"/>
        <end position="111"/>
    </location>
</feature>
<proteinExistence type="predicted"/>
<dbReference type="GO" id="GO:0008270">
    <property type="term" value="F:zinc ion binding"/>
    <property type="evidence" value="ECO:0007669"/>
    <property type="project" value="UniProtKB-KW"/>
</dbReference>
<dbReference type="Gene3D" id="3.30.40.10">
    <property type="entry name" value="Zinc/RING finger domain, C3HC4 (zinc finger)"/>
    <property type="match status" value="1"/>
</dbReference>
<dbReference type="GO" id="GO:0005096">
    <property type="term" value="F:GTPase activator activity"/>
    <property type="evidence" value="ECO:0007669"/>
    <property type="project" value="TreeGrafter"/>
</dbReference>
<evidence type="ECO:0000313" key="9">
    <source>
        <dbReference type="Proteomes" id="UP001146120"/>
    </source>
</evidence>
<feature type="region of interest" description="Disordered" evidence="5">
    <location>
        <begin position="327"/>
        <end position="371"/>
    </location>
</feature>
<evidence type="ECO:0000256" key="4">
    <source>
        <dbReference type="PROSITE-ProRule" id="PRU00091"/>
    </source>
</evidence>
<dbReference type="Gene3D" id="1.10.472.80">
    <property type="entry name" value="Ypt/Rab-GAP domain of gyp1p, domain 3"/>
    <property type="match status" value="1"/>
</dbReference>
<keyword evidence="3" id="KW-0862">Zinc</keyword>
<dbReference type="PANTHER" id="PTHR47219:SF9">
    <property type="entry name" value="GTPASE ACTIVATING PROTEIN AND CENTROSOME-ASSOCIATED, ISOFORM B"/>
    <property type="match status" value="1"/>
</dbReference>
<evidence type="ECO:0000256" key="2">
    <source>
        <dbReference type="ARBA" id="ARBA00022771"/>
    </source>
</evidence>
<evidence type="ECO:0000256" key="1">
    <source>
        <dbReference type="ARBA" id="ARBA00022723"/>
    </source>
</evidence>
<gene>
    <name evidence="8" type="ORF">N0F65_000044</name>
</gene>
<comment type="caution">
    <text evidence="8">The sequence shown here is derived from an EMBL/GenBank/DDBJ whole genome shotgun (WGS) entry which is preliminary data.</text>
</comment>
<evidence type="ECO:0000259" key="6">
    <source>
        <dbReference type="PROSITE" id="PS50086"/>
    </source>
</evidence>
<evidence type="ECO:0000259" key="7">
    <source>
        <dbReference type="PROSITE" id="PS50178"/>
    </source>
</evidence>
<evidence type="ECO:0000256" key="3">
    <source>
        <dbReference type="ARBA" id="ARBA00022833"/>
    </source>
</evidence>
<dbReference type="PROSITE" id="PS50178">
    <property type="entry name" value="ZF_FYVE"/>
    <property type="match status" value="1"/>
</dbReference>
<dbReference type="InterPro" id="IPR017455">
    <property type="entry name" value="Znf_FYVE-rel"/>
</dbReference>
<protein>
    <submittedName>
        <fullName evidence="8">Uncharacterized protein</fullName>
    </submittedName>
</protein>
<reference evidence="8" key="2">
    <citation type="journal article" date="2023" name="Microbiol Resour">
        <title>Decontamination and Annotation of the Draft Genome Sequence of the Oomycete Lagenidium giganteum ARSEF 373.</title>
        <authorList>
            <person name="Morgan W.R."/>
            <person name="Tartar A."/>
        </authorList>
    </citation>
    <scope>NUCLEOTIDE SEQUENCE</scope>
    <source>
        <strain evidence="8">ARSEF 373</strain>
    </source>
</reference>
<evidence type="ECO:0000313" key="8">
    <source>
        <dbReference type="EMBL" id="DAZ96049.1"/>
    </source>
</evidence>